<dbReference type="AlphaFoldDB" id="A0A7W9B4A7"/>
<organism evidence="2 3">
    <name type="scientific">Sphingopyxis panaciterrulae</name>
    <dbReference type="NCBI Taxonomy" id="462372"/>
    <lineage>
        <taxon>Bacteria</taxon>
        <taxon>Pseudomonadati</taxon>
        <taxon>Pseudomonadota</taxon>
        <taxon>Alphaproteobacteria</taxon>
        <taxon>Sphingomonadales</taxon>
        <taxon>Sphingomonadaceae</taxon>
        <taxon>Sphingopyxis</taxon>
    </lineage>
</organism>
<evidence type="ECO:0000313" key="3">
    <source>
        <dbReference type="Proteomes" id="UP000537161"/>
    </source>
</evidence>
<sequence>MTRIGMRTGAMSLALVLAGCGGGSPAPEGGETKTAPSQTASASRAAVPADELVMPPSWMPADWDRNVHGLGGKPMDADSERKFQQRMVAITPFILWAVANDTLVTEAFEPIWVWYTAIRSCERGIQMSEDLAGEFGDRERGKAALTQARNELKAWAATQPRDMTLYFTAKLGQWNAADGSFQLQMPGVATTLKPQDLETRAPYYDGAVVELWRDGTRQAINHFQASLATPQCASTDGSKIYKFNRMSQWWVVFGDADEGVAGLVDYKSRELLPAITLTRDAAAALAQRNPERKVIVAVTFAPAGSSFFKNSDQSAIRAKFRQVTVTDALDGSVLASKNY</sequence>
<keyword evidence="3" id="KW-1185">Reference proteome</keyword>
<evidence type="ECO:0000313" key="2">
    <source>
        <dbReference type="EMBL" id="MBB5705986.1"/>
    </source>
</evidence>
<feature type="region of interest" description="Disordered" evidence="1">
    <location>
        <begin position="24"/>
        <end position="46"/>
    </location>
</feature>
<dbReference type="Proteomes" id="UP000537161">
    <property type="component" value="Unassembled WGS sequence"/>
</dbReference>
<dbReference type="RefSeq" id="WP_184096439.1">
    <property type="nucleotide sequence ID" value="NZ_JACIJH010000002.1"/>
</dbReference>
<gene>
    <name evidence="2" type="ORF">FHR21_001319</name>
</gene>
<comment type="caution">
    <text evidence="2">The sequence shown here is derived from an EMBL/GenBank/DDBJ whole genome shotgun (WGS) entry which is preliminary data.</text>
</comment>
<name>A0A7W9B4A7_9SPHN</name>
<protein>
    <submittedName>
        <fullName evidence="2">Uncharacterized protein</fullName>
    </submittedName>
</protein>
<reference evidence="2 3" key="1">
    <citation type="submission" date="2020-08" db="EMBL/GenBank/DDBJ databases">
        <title>Genomic Encyclopedia of Type Strains, Phase IV (KMG-IV): sequencing the most valuable type-strain genomes for metagenomic binning, comparative biology and taxonomic classification.</title>
        <authorList>
            <person name="Goeker M."/>
        </authorList>
    </citation>
    <scope>NUCLEOTIDE SEQUENCE [LARGE SCALE GENOMIC DNA]</scope>
    <source>
        <strain evidence="2 3">DSM 27163</strain>
    </source>
</reference>
<dbReference type="PROSITE" id="PS51257">
    <property type="entry name" value="PROKAR_LIPOPROTEIN"/>
    <property type="match status" value="1"/>
</dbReference>
<dbReference type="EMBL" id="JACIJH010000002">
    <property type="protein sequence ID" value="MBB5705986.1"/>
    <property type="molecule type" value="Genomic_DNA"/>
</dbReference>
<evidence type="ECO:0000256" key="1">
    <source>
        <dbReference type="SAM" id="MobiDB-lite"/>
    </source>
</evidence>
<proteinExistence type="predicted"/>
<accession>A0A7W9B4A7</accession>